<proteinExistence type="predicted"/>
<evidence type="ECO:0000256" key="3">
    <source>
        <dbReference type="ARBA" id="ARBA00022989"/>
    </source>
</evidence>
<feature type="compositionally biased region" description="Polar residues" evidence="5">
    <location>
        <begin position="12"/>
        <end position="25"/>
    </location>
</feature>
<feature type="region of interest" description="Disordered" evidence="5">
    <location>
        <begin position="370"/>
        <end position="390"/>
    </location>
</feature>
<name>A0AAD4Q8S5_9AGAM</name>
<feature type="region of interest" description="Disordered" evidence="5">
    <location>
        <begin position="58"/>
        <end position="94"/>
    </location>
</feature>
<comment type="caution">
    <text evidence="7">The sequence shown here is derived from an EMBL/GenBank/DDBJ whole genome shotgun (WGS) entry which is preliminary data.</text>
</comment>
<evidence type="ECO:0000256" key="2">
    <source>
        <dbReference type="ARBA" id="ARBA00022692"/>
    </source>
</evidence>
<keyword evidence="8" id="KW-1185">Reference proteome</keyword>
<sequence>MQAQLGPPNAPFASNLSMRSSSPRTDSPLLGEGSSLSRSVNYLPTKFSDAVLYNGLKNRGKGNQLGPKRGGGREAFRSGEARMPGEGDDDYDGVQGGLFGKEGGRTRPRLRWNKFKWSLFFSNLLFSAYSLASMIFLLCTWFDVWAHADIVRVGNRAELVVSTVAAGFGIITSVIGWAGILLNNRSFLAVYTFFLWIGFALLIIPGYLTFKRRNFNLDGKVNNQWGNDFGISDWLRIQNQLDCCGFFSPFVEAAISQVCYSRSVLPGCKGPYMDFERFVLGRWYTIVFGLVPFQIGVILVGLLCSNHITYRFGKGMMPKAYRLSMNSMAVIMDNYASQLAEQYGADVASEVLARSRSNLQLDSLPAMPYTNGTQANLSPLRQDTTLPRTS</sequence>
<dbReference type="Pfam" id="PF00335">
    <property type="entry name" value="Tetraspanin"/>
    <property type="match status" value="1"/>
</dbReference>
<evidence type="ECO:0000313" key="8">
    <source>
        <dbReference type="Proteomes" id="UP001201163"/>
    </source>
</evidence>
<feature type="transmembrane region" description="Helical" evidence="6">
    <location>
        <begin position="283"/>
        <end position="304"/>
    </location>
</feature>
<evidence type="ECO:0000256" key="6">
    <source>
        <dbReference type="SAM" id="Phobius"/>
    </source>
</evidence>
<evidence type="ECO:0000313" key="7">
    <source>
        <dbReference type="EMBL" id="KAH8992994.1"/>
    </source>
</evidence>
<evidence type="ECO:0000256" key="1">
    <source>
        <dbReference type="ARBA" id="ARBA00004141"/>
    </source>
</evidence>
<dbReference type="Proteomes" id="UP001201163">
    <property type="component" value="Unassembled WGS sequence"/>
</dbReference>
<feature type="transmembrane region" description="Helical" evidence="6">
    <location>
        <begin position="117"/>
        <end position="139"/>
    </location>
</feature>
<feature type="region of interest" description="Disordered" evidence="5">
    <location>
        <begin position="1"/>
        <end position="33"/>
    </location>
</feature>
<feature type="transmembrane region" description="Helical" evidence="6">
    <location>
        <begin position="188"/>
        <end position="208"/>
    </location>
</feature>
<evidence type="ECO:0008006" key="9">
    <source>
        <dbReference type="Google" id="ProtNLM"/>
    </source>
</evidence>
<keyword evidence="4 6" id="KW-0472">Membrane</keyword>
<reference evidence="7" key="1">
    <citation type="submission" date="2022-01" db="EMBL/GenBank/DDBJ databases">
        <title>Comparative genomics reveals a dynamic genome evolution in the ectomycorrhizal milk-cap (Lactarius) mushrooms.</title>
        <authorList>
            <consortium name="DOE Joint Genome Institute"/>
            <person name="Lebreton A."/>
            <person name="Tang N."/>
            <person name="Kuo A."/>
            <person name="LaButti K."/>
            <person name="Drula E."/>
            <person name="Barry K."/>
            <person name="Clum A."/>
            <person name="Lipzen A."/>
            <person name="Mousain D."/>
            <person name="Ng V."/>
            <person name="Wang R."/>
            <person name="Wang X."/>
            <person name="Dai Y."/>
            <person name="Henrissat B."/>
            <person name="Grigoriev I.V."/>
            <person name="Guerin-Laguette A."/>
            <person name="Yu F."/>
            <person name="Martin F.M."/>
        </authorList>
    </citation>
    <scope>NUCLEOTIDE SEQUENCE</scope>
    <source>
        <strain evidence="7">QP</strain>
    </source>
</reference>
<protein>
    <recommendedName>
        <fullName evidence="9">Tetraspanin Tsp2</fullName>
    </recommendedName>
</protein>
<keyword evidence="3 6" id="KW-1133">Transmembrane helix</keyword>
<evidence type="ECO:0000256" key="4">
    <source>
        <dbReference type="ARBA" id="ARBA00023136"/>
    </source>
</evidence>
<comment type="subcellular location">
    <subcellularLocation>
        <location evidence="1">Membrane</location>
        <topology evidence="1">Multi-pass membrane protein</topology>
    </subcellularLocation>
</comment>
<evidence type="ECO:0000256" key="5">
    <source>
        <dbReference type="SAM" id="MobiDB-lite"/>
    </source>
</evidence>
<organism evidence="7 8">
    <name type="scientific">Lactarius akahatsu</name>
    <dbReference type="NCBI Taxonomy" id="416441"/>
    <lineage>
        <taxon>Eukaryota</taxon>
        <taxon>Fungi</taxon>
        <taxon>Dikarya</taxon>
        <taxon>Basidiomycota</taxon>
        <taxon>Agaricomycotina</taxon>
        <taxon>Agaricomycetes</taxon>
        <taxon>Russulales</taxon>
        <taxon>Russulaceae</taxon>
        <taxon>Lactarius</taxon>
    </lineage>
</organism>
<accession>A0AAD4Q8S5</accession>
<gene>
    <name evidence="7" type="ORF">EDB92DRAFT_2065379</name>
</gene>
<keyword evidence="2 6" id="KW-0812">Transmembrane</keyword>
<feature type="transmembrane region" description="Helical" evidence="6">
    <location>
        <begin position="159"/>
        <end position="181"/>
    </location>
</feature>
<dbReference type="EMBL" id="JAKELL010000020">
    <property type="protein sequence ID" value="KAH8992994.1"/>
    <property type="molecule type" value="Genomic_DNA"/>
</dbReference>
<dbReference type="GO" id="GO:0016020">
    <property type="term" value="C:membrane"/>
    <property type="evidence" value="ECO:0007669"/>
    <property type="project" value="UniProtKB-SubCell"/>
</dbReference>
<dbReference type="InterPro" id="IPR018499">
    <property type="entry name" value="Tetraspanin/Peripherin"/>
</dbReference>
<feature type="compositionally biased region" description="Basic and acidic residues" evidence="5">
    <location>
        <begin position="71"/>
        <end position="85"/>
    </location>
</feature>
<dbReference type="AlphaFoldDB" id="A0AAD4Q8S5"/>